<organism evidence="2 3">
    <name type="scientific">Lacrimispora defluvii</name>
    <dbReference type="NCBI Taxonomy" id="2719233"/>
    <lineage>
        <taxon>Bacteria</taxon>
        <taxon>Bacillati</taxon>
        <taxon>Bacillota</taxon>
        <taxon>Clostridia</taxon>
        <taxon>Lachnospirales</taxon>
        <taxon>Lachnospiraceae</taxon>
        <taxon>Lacrimispora</taxon>
    </lineage>
</organism>
<keyword evidence="3" id="KW-1185">Reference proteome</keyword>
<evidence type="ECO:0000259" key="1">
    <source>
        <dbReference type="Pfam" id="PF01937"/>
    </source>
</evidence>
<protein>
    <submittedName>
        <fullName evidence="2">DUF89 family protein</fullName>
    </submittedName>
</protein>
<dbReference type="Gene3D" id="3.40.50.10880">
    <property type="entry name" value="Uncharacterised protein PF01937, DUF89, domain 3"/>
    <property type="match status" value="1"/>
</dbReference>
<gene>
    <name evidence="2" type="ORF">G9470_17170</name>
</gene>
<feature type="domain" description="Damage-control phosphatase ARMT1-like metal-binding" evidence="1">
    <location>
        <begin position="6"/>
        <end position="272"/>
    </location>
</feature>
<proteinExistence type="predicted"/>
<sequence>MELLIDCIPCLLRQSLEAARIATDKKEIHNKIMKDTIQLLSDFDQYKNSPQLAKEIHNLVKNETGNPDPYQQIKNRDLQAARDLYPFLKDFLQRKENSIYWALKVAAVGNNLDAAVYSNPELEKSIIRELEKEFTICDLDLFTKKLQQAKNILIIGDNTGETIFDRVMLESFPDAAITYGVREEPIINDVTEIEAMDSGLNTVARVMSTGCSSPGTILADCSPEFIDIYNKSDVIISKGQGNFEALSGEKGNLFFLLKAKCPAIAEKFHVKINDYIFRYENAKY</sequence>
<dbReference type="Gene3D" id="1.10.285.20">
    <property type="entry name" value="Uncharacterised protein PF01937, DUF89, domain 2"/>
    <property type="match status" value="1"/>
</dbReference>
<accession>A0ABX1VUK3</accession>
<dbReference type="Pfam" id="PF01937">
    <property type="entry name" value="ARMT1-like_dom"/>
    <property type="match status" value="1"/>
</dbReference>
<dbReference type="SUPFAM" id="SSF111321">
    <property type="entry name" value="AF1104-like"/>
    <property type="match status" value="1"/>
</dbReference>
<dbReference type="EMBL" id="JAAOXG010000038">
    <property type="protein sequence ID" value="NNJ31507.1"/>
    <property type="molecule type" value="Genomic_DNA"/>
</dbReference>
<dbReference type="Proteomes" id="UP000539052">
    <property type="component" value="Unassembled WGS sequence"/>
</dbReference>
<evidence type="ECO:0000313" key="2">
    <source>
        <dbReference type="EMBL" id="NNJ31507.1"/>
    </source>
</evidence>
<dbReference type="Gene3D" id="1.10.8.380">
    <property type="entry name" value="Uncharacterised protein PF01937, DUF89, domain 1"/>
    <property type="match status" value="1"/>
</dbReference>
<evidence type="ECO:0000313" key="3">
    <source>
        <dbReference type="Proteomes" id="UP000539052"/>
    </source>
</evidence>
<name>A0ABX1VUK3_9FIRM</name>
<reference evidence="2 3" key="1">
    <citation type="submission" date="2020-03" db="EMBL/GenBank/DDBJ databases">
        <title>Genome Sequence of industrial isolate, B5A.</title>
        <authorList>
            <person name="Sharma S."/>
            <person name="Patil P.B."/>
            <person name="Korpole S."/>
        </authorList>
    </citation>
    <scope>NUCLEOTIDE SEQUENCE [LARGE SCALE GENOMIC DNA]</scope>
    <source>
        <strain evidence="2 3">PI-S10-B5A</strain>
    </source>
</reference>
<dbReference type="RefSeq" id="WP_170822637.1">
    <property type="nucleotide sequence ID" value="NZ_JAAOXG010000038.1"/>
</dbReference>
<dbReference type="PIRSF" id="PIRSF006593">
    <property type="entry name" value="UCP006593"/>
    <property type="match status" value="1"/>
</dbReference>
<dbReference type="InterPro" id="IPR014444">
    <property type="entry name" value="PH1575-like"/>
</dbReference>
<comment type="caution">
    <text evidence="2">The sequence shown here is derived from an EMBL/GenBank/DDBJ whole genome shotgun (WGS) entry which is preliminary data.</text>
</comment>
<dbReference type="InterPro" id="IPR036075">
    <property type="entry name" value="ARMT-1-like_metal-bd_sf"/>
</dbReference>
<dbReference type="InterPro" id="IPR002791">
    <property type="entry name" value="ARMT1-like_metal-bd"/>
</dbReference>